<dbReference type="InterPro" id="IPR038766">
    <property type="entry name" value="Membrane_comp_ABC_pdt"/>
</dbReference>
<feature type="compositionally biased region" description="Low complexity" evidence="6">
    <location>
        <begin position="145"/>
        <end position="158"/>
    </location>
</feature>
<feature type="transmembrane region" description="Helical" evidence="7">
    <location>
        <begin position="838"/>
        <end position="860"/>
    </location>
</feature>
<proteinExistence type="predicted"/>
<organism evidence="9 10">
    <name type="scientific">Pandoraea captiosa</name>
    <dbReference type="NCBI Taxonomy" id="2508302"/>
    <lineage>
        <taxon>Bacteria</taxon>
        <taxon>Pseudomonadati</taxon>
        <taxon>Pseudomonadota</taxon>
        <taxon>Betaproteobacteria</taxon>
        <taxon>Burkholderiales</taxon>
        <taxon>Burkholderiaceae</taxon>
        <taxon>Pandoraea</taxon>
    </lineage>
</organism>
<evidence type="ECO:0000313" key="9">
    <source>
        <dbReference type="EMBL" id="VVE60661.1"/>
    </source>
</evidence>
<keyword evidence="2" id="KW-1003">Cell membrane</keyword>
<keyword evidence="10" id="KW-1185">Reference proteome</keyword>
<evidence type="ECO:0000256" key="1">
    <source>
        <dbReference type="ARBA" id="ARBA00004651"/>
    </source>
</evidence>
<evidence type="ECO:0000259" key="8">
    <source>
        <dbReference type="Pfam" id="PF02687"/>
    </source>
</evidence>
<dbReference type="PANTHER" id="PTHR30287:SF1">
    <property type="entry name" value="INNER MEMBRANE PROTEIN"/>
    <property type="match status" value="1"/>
</dbReference>
<dbReference type="RefSeq" id="WP_246190005.1">
    <property type="nucleotide sequence ID" value="NZ_CABPSQ010000001.1"/>
</dbReference>
<dbReference type="Proteomes" id="UP000414136">
    <property type="component" value="Unassembled WGS sequence"/>
</dbReference>
<feature type="domain" description="ABC3 transporter permease C-terminal" evidence="8">
    <location>
        <begin position="298"/>
        <end position="408"/>
    </location>
</feature>
<feature type="transmembrane region" description="Helical" evidence="7">
    <location>
        <begin position="295"/>
        <end position="314"/>
    </location>
</feature>
<feature type="transmembrane region" description="Helical" evidence="7">
    <location>
        <begin position="389"/>
        <end position="412"/>
    </location>
</feature>
<reference evidence="9 10" key="1">
    <citation type="submission" date="2019-08" db="EMBL/GenBank/DDBJ databases">
        <authorList>
            <person name="Peeters C."/>
        </authorList>
    </citation>
    <scope>NUCLEOTIDE SEQUENCE [LARGE SCALE GENOMIC DNA]</scope>
    <source>
        <strain evidence="9 10">LMG 31118</strain>
    </source>
</reference>
<dbReference type="Pfam" id="PF02687">
    <property type="entry name" value="FtsX"/>
    <property type="match status" value="2"/>
</dbReference>
<protein>
    <submittedName>
        <fullName evidence="9">ABC transporter permease</fullName>
    </submittedName>
</protein>
<dbReference type="AlphaFoldDB" id="A0A5E4ZGY9"/>
<dbReference type="InterPro" id="IPR003838">
    <property type="entry name" value="ABC3_permease_C"/>
</dbReference>
<feature type="region of interest" description="Disordered" evidence="6">
    <location>
        <begin position="100"/>
        <end position="124"/>
    </location>
</feature>
<feature type="transmembrane region" description="Helical" evidence="7">
    <location>
        <begin position="347"/>
        <end position="369"/>
    </location>
</feature>
<feature type="transmembrane region" description="Helical" evidence="7">
    <location>
        <begin position="457"/>
        <end position="479"/>
    </location>
</feature>
<evidence type="ECO:0000256" key="2">
    <source>
        <dbReference type="ARBA" id="ARBA00022475"/>
    </source>
</evidence>
<feature type="compositionally biased region" description="Gly residues" evidence="6">
    <location>
        <begin position="100"/>
        <end position="109"/>
    </location>
</feature>
<feature type="transmembrane region" description="Helical" evidence="7">
    <location>
        <begin position="803"/>
        <end position="826"/>
    </location>
</feature>
<dbReference type="PANTHER" id="PTHR30287">
    <property type="entry name" value="MEMBRANE COMPONENT OF PREDICTED ABC SUPERFAMILY METABOLITE UPTAKE TRANSPORTER"/>
    <property type="match status" value="1"/>
</dbReference>
<evidence type="ECO:0000256" key="5">
    <source>
        <dbReference type="ARBA" id="ARBA00023136"/>
    </source>
</evidence>
<keyword evidence="3 7" id="KW-0812">Transmembrane</keyword>
<feature type="transmembrane region" description="Helical" evidence="7">
    <location>
        <begin position="751"/>
        <end position="771"/>
    </location>
</feature>
<feature type="region of interest" description="Disordered" evidence="6">
    <location>
        <begin position="145"/>
        <end position="166"/>
    </location>
</feature>
<feature type="transmembrane region" description="Helical" evidence="7">
    <location>
        <begin position="512"/>
        <end position="534"/>
    </location>
</feature>
<feature type="domain" description="ABC3 transporter permease C-terminal" evidence="8">
    <location>
        <begin position="755"/>
        <end position="867"/>
    </location>
</feature>
<name>A0A5E4ZGY9_9BURK</name>
<evidence type="ECO:0000256" key="3">
    <source>
        <dbReference type="ARBA" id="ARBA00022692"/>
    </source>
</evidence>
<gene>
    <name evidence="9" type="ORF">PCA31118_00310</name>
</gene>
<evidence type="ECO:0000256" key="6">
    <source>
        <dbReference type="SAM" id="MobiDB-lite"/>
    </source>
</evidence>
<evidence type="ECO:0000256" key="4">
    <source>
        <dbReference type="ARBA" id="ARBA00022989"/>
    </source>
</evidence>
<dbReference type="EMBL" id="CABPSQ010000001">
    <property type="protein sequence ID" value="VVE60661.1"/>
    <property type="molecule type" value="Genomic_DNA"/>
</dbReference>
<dbReference type="GO" id="GO:0005886">
    <property type="term" value="C:plasma membrane"/>
    <property type="evidence" value="ECO:0007669"/>
    <property type="project" value="UniProtKB-SubCell"/>
</dbReference>
<keyword evidence="5 7" id="KW-0472">Membrane</keyword>
<keyword evidence="4 7" id="KW-1133">Transmembrane helix</keyword>
<feature type="transmembrane region" description="Helical" evidence="7">
    <location>
        <begin position="433"/>
        <end position="451"/>
    </location>
</feature>
<accession>A0A5E4ZGY9</accession>
<evidence type="ECO:0000313" key="10">
    <source>
        <dbReference type="Proteomes" id="UP000414136"/>
    </source>
</evidence>
<comment type="subcellular location">
    <subcellularLocation>
        <location evidence="1">Cell membrane</location>
        <topology evidence="1">Multi-pass membrane protein</topology>
    </subcellularLocation>
</comment>
<evidence type="ECO:0000256" key="7">
    <source>
        <dbReference type="SAM" id="Phobius"/>
    </source>
</evidence>
<sequence>MGFTEVARQAWRMFLRDWRAGELHLLLVALLLAVGALSSVGFLSDRMQGGLERDARQMLAADLVVRSDAPLAPEFARRAQSEGLATAVIANFPSMASAMGGGKAAGDGSGRAAPPGDAPSASRLTSLKAVSDGYPLRGRVRIVPNAAPNATPNATPNAGADTPDIPASDIPAPGTVWVDAALLDALHVKPGDAIRVGNRSLRIAAVITREMDRGYGFGSLAPRVMMRFDELPSTGLVQFGSRITYRLLVAGTDAQVARFAAWARPAAEQARGVHIESLEDGQPQVRQTLDRAERFLSLVALLAAVLAAVAVGIASRRYSERHLDACAVMRCLGLPRRALRGMVTLEFIGLGLIGGVLGVALGYAAHWVLLAQLGDVIPAGLPAPTWRPAVFGLASSLVMLLGFALPPLLPLSEVAPLHVLRRDVVGGARRQGWLAYGASAMAFGALLLFAARDLRLGAMVAGGFVAGALVFGVLAWLAIRGLAAWARRYGSSGGAMGGIGWRYAVAGLRRRGLGSALQVVALGLGLMALLLLAVTRNDLVAGWRHSTPPDAPNRFVIDIQPGQDAPVLTQLRAAGLPDVQLSPMIRARLTAINDKPVTGESYTDERARRLAEREFNLSYTSALPEGNRVTAGQWYGNASQPQISMEEGIAKTLGLKLGDVLRFEVTGQTIDAPITSLRKLDWGSMRVNFFVVMPPAALRDFPMTWITSFHLEAQQQGVADALVRQFPNVTVIDTGALLAQIQQILSQVIDAVQALFLFTLAAGVLVLYTALAGTRDERMRESGILRALGASSRQLRDVHLAELVTVGALAGLLASLGAGALGWALARYVFEFALTFNPWLPVLGIGAGVLCALIGGWSGLRAVLRQSALRTLRDV</sequence>